<reference evidence="2 3" key="1">
    <citation type="submission" date="2017-06" db="EMBL/GenBank/DDBJ databases">
        <authorList>
            <person name="Kim H.J."/>
            <person name="Triplett B.A."/>
        </authorList>
    </citation>
    <scope>NUCLEOTIDE SEQUENCE [LARGE SCALE GENOMIC DNA]</scope>
    <source>
        <strain evidence="2">FRACA_ARgP5</strain>
    </source>
</reference>
<name>A0A2I2KQK1_9ACTN</name>
<dbReference type="AlphaFoldDB" id="A0A2I2KQK1"/>
<sequence>MSAGGTQGAKPGISGIRDIGPYGGPGAPPMDRPFGRNAHSVRGTRGGRSSTVSAGPWNR</sequence>
<accession>A0A2I2KQK1</accession>
<proteinExistence type="predicted"/>
<evidence type="ECO:0000313" key="2">
    <source>
        <dbReference type="EMBL" id="SNQ47944.1"/>
    </source>
</evidence>
<dbReference type="Proteomes" id="UP000234331">
    <property type="component" value="Unassembled WGS sequence"/>
</dbReference>
<protein>
    <submittedName>
        <fullName evidence="2">Uncharacterized protein</fullName>
    </submittedName>
</protein>
<evidence type="ECO:0000313" key="3">
    <source>
        <dbReference type="Proteomes" id="UP000234331"/>
    </source>
</evidence>
<dbReference type="EMBL" id="FZMO01000124">
    <property type="protein sequence ID" value="SNQ47944.1"/>
    <property type="molecule type" value="Genomic_DNA"/>
</dbReference>
<keyword evidence="3" id="KW-1185">Reference proteome</keyword>
<feature type="region of interest" description="Disordered" evidence="1">
    <location>
        <begin position="1"/>
        <end position="59"/>
    </location>
</feature>
<gene>
    <name evidence="2" type="ORF">FRACA_210029</name>
</gene>
<evidence type="ECO:0000256" key="1">
    <source>
        <dbReference type="SAM" id="MobiDB-lite"/>
    </source>
</evidence>
<organism evidence="2 3">
    <name type="scientific">Frankia canadensis</name>
    <dbReference type="NCBI Taxonomy" id="1836972"/>
    <lineage>
        <taxon>Bacteria</taxon>
        <taxon>Bacillati</taxon>
        <taxon>Actinomycetota</taxon>
        <taxon>Actinomycetes</taxon>
        <taxon>Frankiales</taxon>
        <taxon>Frankiaceae</taxon>
        <taxon>Frankia</taxon>
    </lineage>
</organism>